<proteinExistence type="predicted"/>
<comment type="caution">
    <text evidence="1">The sequence shown here is derived from an EMBL/GenBank/DDBJ whole genome shotgun (WGS) entry which is preliminary data.</text>
</comment>
<sequence>MNVAGYAQGQFEVAPLRTVQCTFVAPPKRIVNLTVGSGSTRSTTRLNAGIRTIYSYEKLSASPETRTIGPEESDEIAVIAEGGTLKAVAVVAGTPATPVTLATKNDADGLHVFGLKMADMRAKLRAAGLREPTEGEIVTVRILDGEDEEMACQRYRVAPTGEQNVRICWWNGYGQIDYHTMRCVLSNGYDIRKERVYTADGYRTTGCSRENRLSLASDFVNRETMEWLSGIAVAPGVWMEQNYAFVPLDVLTETVTTVSETLSQLQLTVRKSAREIYQHQ</sequence>
<organism evidence="1 2">
    <name type="scientific">Alistipes hominis</name>
    <dbReference type="NCBI Taxonomy" id="2763015"/>
    <lineage>
        <taxon>Bacteria</taxon>
        <taxon>Pseudomonadati</taxon>
        <taxon>Bacteroidota</taxon>
        <taxon>Bacteroidia</taxon>
        <taxon>Bacteroidales</taxon>
        <taxon>Rikenellaceae</taxon>
        <taxon>Alistipes</taxon>
    </lineage>
</organism>
<gene>
    <name evidence="1" type="ORF">H8S08_06550</name>
</gene>
<protein>
    <submittedName>
        <fullName evidence="1">Uncharacterized protein</fullName>
    </submittedName>
</protein>
<dbReference type="EMBL" id="JACOOK010000003">
    <property type="protein sequence ID" value="MBC5616678.1"/>
    <property type="molecule type" value="Genomic_DNA"/>
</dbReference>
<evidence type="ECO:0000313" key="1">
    <source>
        <dbReference type="EMBL" id="MBC5616678.1"/>
    </source>
</evidence>
<name>A0ABR7CM06_9BACT</name>
<dbReference type="RefSeq" id="WP_186965866.1">
    <property type="nucleotide sequence ID" value="NZ_JACOOK010000003.1"/>
</dbReference>
<dbReference type="Proteomes" id="UP000636891">
    <property type="component" value="Unassembled WGS sequence"/>
</dbReference>
<reference evidence="1 2" key="1">
    <citation type="submission" date="2020-08" db="EMBL/GenBank/DDBJ databases">
        <title>Genome public.</title>
        <authorList>
            <person name="Liu C."/>
            <person name="Sun Q."/>
        </authorList>
    </citation>
    <scope>NUCLEOTIDE SEQUENCE [LARGE SCALE GENOMIC DNA]</scope>
    <source>
        <strain evidence="1 2">New-7</strain>
    </source>
</reference>
<accession>A0ABR7CM06</accession>
<keyword evidence="2" id="KW-1185">Reference proteome</keyword>
<evidence type="ECO:0000313" key="2">
    <source>
        <dbReference type="Proteomes" id="UP000636891"/>
    </source>
</evidence>